<evidence type="ECO:0000256" key="1">
    <source>
        <dbReference type="SAM" id="MobiDB-lite"/>
    </source>
</evidence>
<dbReference type="PROSITE" id="PS50878">
    <property type="entry name" value="RT_POL"/>
    <property type="match status" value="1"/>
</dbReference>
<dbReference type="EMBL" id="CACVBM020000111">
    <property type="protein sequence ID" value="CAA7014604.1"/>
    <property type="molecule type" value="Genomic_DNA"/>
</dbReference>
<dbReference type="InterPro" id="IPR026960">
    <property type="entry name" value="RVT-Znf"/>
</dbReference>
<keyword evidence="4" id="KW-1185">Reference proteome</keyword>
<proteinExistence type="predicted"/>
<comment type="caution">
    <text evidence="3">The sequence shown here is derived from an EMBL/GenBank/DDBJ whole genome shotgun (WGS) entry which is preliminary data.</text>
</comment>
<dbReference type="Pfam" id="PF13456">
    <property type="entry name" value="RVT_3"/>
    <property type="match status" value="1"/>
</dbReference>
<dbReference type="OrthoDB" id="1746383at2759"/>
<dbReference type="CDD" id="cd01650">
    <property type="entry name" value="RT_nLTR_like"/>
    <property type="match status" value="1"/>
</dbReference>
<evidence type="ECO:0000313" key="3">
    <source>
        <dbReference type="EMBL" id="CAA7014604.1"/>
    </source>
</evidence>
<dbReference type="PANTHER" id="PTHR33116:SF86">
    <property type="entry name" value="REVERSE TRANSCRIPTASE DOMAIN-CONTAINING PROTEIN"/>
    <property type="match status" value="1"/>
</dbReference>
<dbReference type="GO" id="GO:0003676">
    <property type="term" value="F:nucleic acid binding"/>
    <property type="evidence" value="ECO:0007669"/>
    <property type="project" value="InterPro"/>
</dbReference>
<feature type="compositionally biased region" description="Basic residues" evidence="1">
    <location>
        <begin position="13"/>
        <end position="25"/>
    </location>
</feature>
<evidence type="ECO:0000313" key="4">
    <source>
        <dbReference type="Proteomes" id="UP000467841"/>
    </source>
</evidence>
<dbReference type="SUPFAM" id="SSF56219">
    <property type="entry name" value="DNase I-like"/>
    <property type="match status" value="1"/>
</dbReference>
<evidence type="ECO:0000259" key="2">
    <source>
        <dbReference type="PROSITE" id="PS50878"/>
    </source>
</evidence>
<dbReference type="InterPro" id="IPR002156">
    <property type="entry name" value="RNaseH_domain"/>
</dbReference>
<dbReference type="SUPFAM" id="SSF56672">
    <property type="entry name" value="DNA/RNA polymerases"/>
    <property type="match status" value="1"/>
</dbReference>
<feature type="compositionally biased region" description="Polar residues" evidence="1">
    <location>
        <begin position="50"/>
        <end position="60"/>
    </location>
</feature>
<dbReference type="PANTHER" id="PTHR33116">
    <property type="entry name" value="REVERSE TRANSCRIPTASE ZINC-BINDING DOMAIN-CONTAINING PROTEIN-RELATED-RELATED"/>
    <property type="match status" value="1"/>
</dbReference>
<dbReference type="GO" id="GO:0004523">
    <property type="term" value="F:RNA-DNA hybrid ribonuclease activity"/>
    <property type="evidence" value="ECO:0007669"/>
    <property type="project" value="InterPro"/>
</dbReference>
<dbReference type="InterPro" id="IPR005135">
    <property type="entry name" value="Endo/exonuclease/phosphatase"/>
</dbReference>
<dbReference type="Pfam" id="PF00078">
    <property type="entry name" value="RVT_1"/>
    <property type="match status" value="1"/>
</dbReference>
<feature type="domain" description="Reverse transcriptase" evidence="2">
    <location>
        <begin position="497"/>
        <end position="767"/>
    </location>
</feature>
<reference evidence="3" key="1">
    <citation type="submission" date="2020-01" db="EMBL/GenBank/DDBJ databases">
        <authorList>
            <person name="Mishra B."/>
        </authorList>
    </citation>
    <scope>NUCLEOTIDE SEQUENCE [LARGE SCALE GENOMIC DNA]</scope>
</reference>
<dbReference type="Gene3D" id="3.30.420.10">
    <property type="entry name" value="Ribonuclease H-like superfamily/Ribonuclease H"/>
    <property type="match status" value="1"/>
</dbReference>
<dbReference type="Pfam" id="PF03372">
    <property type="entry name" value="Exo_endo_phos"/>
    <property type="match status" value="1"/>
</dbReference>
<dbReference type="CDD" id="cd06222">
    <property type="entry name" value="RNase_H_like"/>
    <property type="match status" value="1"/>
</dbReference>
<dbReference type="InterPro" id="IPR012337">
    <property type="entry name" value="RNaseH-like_sf"/>
</dbReference>
<dbReference type="InterPro" id="IPR036691">
    <property type="entry name" value="Endo/exonu/phosph_ase_sf"/>
</dbReference>
<dbReference type="Gene3D" id="3.60.10.10">
    <property type="entry name" value="Endonuclease/exonuclease/phosphatase"/>
    <property type="match status" value="1"/>
</dbReference>
<accession>A0A6D2HEI0</accession>
<dbReference type="InterPro" id="IPR000477">
    <property type="entry name" value="RT_dom"/>
</dbReference>
<feature type="region of interest" description="Disordered" evidence="1">
    <location>
        <begin position="1"/>
        <end position="64"/>
    </location>
</feature>
<organism evidence="3 4">
    <name type="scientific">Microthlaspi erraticum</name>
    <dbReference type="NCBI Taxonomy" id="1685480"/>
    <lineage>
        <taxon>Eukaryota</taxon>
        <taxon>Viridiplantae</taxon>
        <taxon>Streptophyta</taxon>
        <taxon>Embryophyta</taxon>
        <taxon>Tracheophyta</taxon>
        <taxon>Spermatophyta</taxon>
        <taxon>Magnoliopsida</taxon>
        <taxon>eudicotyledons</taxon>
        <taxon>Gunneridae</taxon>
        <taxon>Pentapetalae</taxon>
        <taxon>rosids</taxon>
        <taxon>malvids</taxon>
        <taxon>Brassicales</taxon>
        <taxon>Brassicaceae</taxon>
        <taxon>Coluteocarpeae</taxon>
        <taxon>Microthlaspi</taxon>
    </lineage>
</organism>
<gene>
    <name evidence="3" type="ORF">MERR_LOCUS1839</name>
</gene>
<name>A0A6D2HEI0_9BRAS</name>
<dbReference type="SUPFAM" id="SSF53098">
    <property type="entry name" value="Ribonuclease H-like"/>
    <property type="match status" value="1"/>
</dbReference>
<dbReference type="Pfam" id="PF13966">
    <property type="entry name" value="zf-RVT"/>
    <property type="match status" value="1"/>
</dbReference>
<dbReference type="InterPro" id="IPR036397">
    <property type="entry name" value="RNaseH_sf"/>
</dbReference>
<protein>
    <recommendedName>
        <fullName evidence="2">Reverse transcriptase domain-containing protein</fullName>
    </recommendedName>
</protein>
<dbReference type="InterPro" id="IPR043502">
    <property type="entry name" value="DNA/RNA_pol_sf"/>
</dbReference>
<dbReference type="InterPro" id="IPR044730">
    <property type="entry name" value="RNase_H-like_dom_plant"/>
</dbReference>
<sequence>MPPHTSKKSTSGIRRKPAAIPRKKSSQASRKINALRIKPSPKKKQETGKASKTSIPQSNFPRHEVIPSALSKKPSTVVGSVVSQKPPKGLSGGLALFYFDSFDVKILSADNRLIDIEATIEGKQVFMSFVYGDPVFEHREKVWDRLSLISATRQGPWYMCGDFNEMVNNSEKRGGRRRAESSFLPFRKMLDDCGMIEFPLNSLSWVGYRSSGKVQCRLDRAVGNEDWHHSYSHTNVEYLKLWGYDHRPVLTRIFSKVIRTKRNFKFDNRWIGNEGFKTSIERGWGSGTESNRGDIHTKIHTCRRSIASWKKTQKTNSLKKIEDLKEQLERAQTDDSTPSAVILILKWDLCEAFREEEKFWKQKSRVTWLKEGDRNTKFFHATTKERRARNHVTKLKRIDGSWAETDDSIEKVATEYFQTLFTSSQPSDFSEALRYVKAQVTPNINQALTQFPSNEEIRQAIKEINPEKAPGPDGMTSLFFQSFWEVTAQDIISMVKDFFTSSSFDKRLNSTNICLIPKTERPKEMSEFRPISLCNVSYKIISKILCKRLKRYLPKLISETQSAFVARRLITDNILIAQEAFHALRTNPSCKSKFMAIKTDMSKAYDRVEWSFLEALMLKMGFSDKWVAWIKSCISSVSYQVLLNGEAKGYIQPTRGLRQGDPLSPFLLIILTEALVAQIRGAEEEGRLTGLKIARNSPPISHLLFADDSLFFCKANVPQCAELMRIIESYGQASGQQLNASKSSVFFGKNVPPDLRNELKQALGITTEGGMGTYLGLPENISGSKKKVFTFIHDRLSKRVNSWSARLLSKGGKEVMIKSVAQAMPTYVMSCFLLPQETIKKLQGAISNFWWSSKQNSKGLHWIAWEKISKPLEDGGLGFRDLKNFNLALLAKQLWRIFHYPSSLLARILRGRYFWQSNPLEVKKVNSPSYGWRSMMAARDLLVSGLRRVIGSGANTVVWRDPWILDSKPRPPIARGTFQDPYLLVYHLIDQETKEWKLDTIRQIFSEDDVRRIQGIRPSRVPKADQLVWAHTKSGLYTVKSGYELATTLLNEESLPDQEPSTKALKRKAWKTKTTKKLKHFLWQCVSGCVAVKDRLVDRHCGLDRTCPRCEDAPETINHLLFECPKAHQVWELSDIPVTPGVFPCSSLFSNLDYLMWQAQESGVQEQVLEQYPWIVWFIWKARNVKVFDGKEVEALETLQQAIAEAMAWTNAQQSETERNVNGSLPSTVLIDDIIIHLPRCQIDASWGTDSNYSGGGLVIDKLDGTRVYGATASYHTLSPLHAEFSALLWTMKSVLSLGIHSMRFETDCMQLVKLLDEEDKWPSIAQELDEFNLISLSFVSCSIVFIPRSLNVRADCISKAARARGSLFIYVNSLIPTWLAHKASLFDTI</sequence>
<dbReference type="Proteomes" id="UP000467841">
    <property type="component" value="Unassembled WGS sequence"/>
</dbReference>